<feature type="compositionally biased region" description="Low complexity" evidence="2">
    <location>
        <begin position="566"/>
        <end position="575"/>
    </location>
</feature>
<evidence type="ECO:0000313" key="4">
    <source>
        <dbReference type="EMBL" id="KAF9069939.1"/>
    </source>
</evidence>
<dbReference type="PANTHER" id="PTHR22957:SF502">
    <property type="entry name" value="SMALL G PROTEIN SIGNALING MODULATOR 2-RELATED"/>
    <property type="match status" value="1"/>
</dbReference>
<name>A0A9P5PV90_9AGAR</name>
<sequence>MEQLFEQSSPSDSTISTSSTNSMVEIKYTEPPRPTTLPDDDHKFRLVYTKSKVYVNPTAYARDNIPGFIALVKRDASTPSYYLAWIPETLLNERGATEWDKFVKVEEKADVDEEDDDVVLIDLPTQRPQSYAFSVPLTQVYSLLAYPPSFSSWHGSIQINLYSGATVPPLYFHDDESRSFTMPPPKSHATSSKSSITAYPPPPSLSSPIKSPNSWGGEDFIVRLKSYAHIMRSNLQSSLYLVDPSRSDIETHSTQIFDDDAVDDILAQSSYANSFSPVPAHRKPRPLSSPPTSTLSPNPYSHRSSVLHRSLGSVSSTAQSSSQARMALLQSFSNITRATRHAAQNILSHPLAKPIVPHLPDPVKSLVNVNGDLEWGSWVEKGGVGEFESARVYLARWARIVAEEGERARKRESQAIGPSGSASVTEETSSLGVFELLHSSSNLPTPTPSRDPTHPVDQKTWAGWFGADGRPKVTVEEMRREVFRRGVSEQGRLRQTIWPFILGVLEWDVDGEERDKKWEMKRKQYHDFKDQWCGVPEVFERPDIIDERHRIDVDCRRTDRSQPLFSTPGGSPSPEKSSEMDDEKARLQRYSTISPNVVDIGSQSPSNEHIDRMGGILLTYNLYERELGYVQGMSDLCAPIYVVMQAEEEMTFWCFTEVMNRMKQNFLRDQSGMKKQLSTLQQLIEVMDPELYRHLEKTDGLNLFFCFRWILITFKREFPFNDVLRLWEILWTDYYSKDFVLFVALAILESHRDIILRYLVEFDEILKYCNELSMTIELDSTLAQAEVLYLSFAQLVADIDRRQAEQDSELSKKQGLRRRGTAPHSSGDSGEASQLSSTFSTANTKQTGVPVLSEYLRDLLKTGRS</sequence>
<feature type="region of interest" description="Disordered" evidence="2">
    <location>
        <begin position="181"/>
        <end position="211"/>
    </location>
</feature>
<feature type="region of interest" description="Disordered" evidence="2">
    <location>
        <begin position="274"/>
        <end position="314"/>
    </location>
</feature>
<keyword evidence="5" id="KW-1185">Reference proteome</keyword>
<evidence type="ECO:0000256" key="2">
    <source>
        <dbReference type="SAM" id="MobiDB-lite"/>
    </source>
</evidence>
<comment type="caution">
    <text evidence="4">The sequence shown here is derived from an EMBL/GenBank/DDBJ whole genome shotgun (WGS) entry which is preliminary data.</text>
</comment>
<gene>
    <name evidence="4" type="ORF">BDP27DRAFT_1324839</name>
</gene>
<dbReference type="InterPro" id="IPR000195">
    <property type="entry name" value="Rab-GAP-TBC_dom"/>
</dbReference>
<dbReference type="Gene3D" id="1.10.8.270">
    <property type="entry name" value="putative rabgap domain of human tbc1 domain family member 14 like domains"/>
    <property type="match status" value="1"/>
</dbReference>
<dbReference type="OrthoDB" id="10264062at2759"/>
<dbReference type="Pfam" id="PF00566">
    <property type="entry name" value="RabGAP-TBC"/>
    <property type="match status" value="1"/>
</dbReference>
<dbReference type="PANTHER" id="PTHR22957">
    <property type="entry name" value="TBC1 DOMAIN FAMILY MEMBER GTPASE-ACTIVATING PROTEIN"/>
    <property type="match status" value="1"/>
</dbReference>
<protein>
    <submittedName>
        <fullName evidence="4">Rab-GTPase-TBC domain-containing protein</fullName>
    </submittedName>
</protein>
<dbReference type="SMART" id="SM00164">
    <property type="entry name" value="TBC"/>
    <property type="match status" value="1"/>
</dbReference>
<feature type="region of interest" description="Disordered" evidence="2">
    <location>
        <begin position="806"/>
        <end position="843"/>
    </location>
</feature>
<organism evidence="4 5">
    <name type="scientific">Rhodocollybia butyracea</name>
    <dbReference type="NCBI Taxonomy" id="206335"/>
    <lineage>
        <taxon>Eukaryota</taxon>
        <taxon>Fungi</taxon>
        <taxon>Dikarya</taxon>
        <taxon>Basidiomycota</taxon>
        <taxon>Agaricomycotina</taxon>
        <taxon>Agaricomycetes</taxon>
        <taxon>Agaricomycetidae</taxon>
        <taxon>Agaricales</taxon>
        <taxon>Marasmiineae</taxon>
        <taxon>Omphalotaceae</taxon>
        <taxon>Rhodocollybia</taxon>
    </lineage>
</organism>
<dbReference type="SUPFAM" id="SSF47923">
    <property type="entry name" value="Ypt/Rab-GAP domain of gyp1p"/>
    <property type="match status" value="2"/>
</dbReference>
<feature type="domain" description="Rab-GAP TBC" evidence="3">
    <location>
        <begin position="488"/>
        <end position="734"/>
    </location>
</feature>
<accession>A0A9P5PV90</accession>
<proteinExistence type="predicted"/>
<keyword evidence="1" id="KW-0343">GTPase activation</keyword>
<reference evidence="4" key="1">
    <citation type="submission" date="2020-11" db="EMBL/GenBank/DDBJ databases">
        <authorList>
            <consortium name="DOE Joint Genome Institute"/>
            <person name="Ahrendt S."/>
            <person name="Riley R."/>
            <person name="Andreopoulos W."/>
            <person name="Labutti K."/>
            <person name="Pangilinan J."/>
            <person name="Ruiz-Duenas F.J."/>
            <person name="Barrasa J.M."/>
            <person name="Sanchez-Garcia M."/>
            <person name="Camarero S."/>
            <person name="Miyauchi S."/>
            <person name="Serrano A."/>
            <person name="Linde D."/>
            <person name="Babiker R."/>
            <person name="Drula E."/>
            <person name="Ayuso-Fernandez I."/>
            <person name="Pacheco R."/>
            <person name="Padilla G."/>
            <person name="Ferreira P."/>
            <person name="Barriuso J."/>
            <person name="Kellner H."/>
            <person name="Castanera R."/>
            <person name="Alfaro M."/>
            <person name="Ramirez L."/>
            <person name="Pisabarro A.G."/>
            <person name="Kuo A."/>
            <person name="Tritt A."/>
            <person name="Lipzen A."/>
            <person name="He G."/>
            <person name="Yan M."/>
            <person name="Ng V."/>
            <person name="Cullen D."/>
            <person name="Martin F."/>
            <person name="Rosso M.-N."/>
            <person name="Henrissat B."/>
            <person name="Hibbett D."/>
            <person name="Martinez A.T."/>
            <person name="Grigoriev I.V."/>
        </authorList>
    </citation>
    <scope>NUCLEOTIDE SEQUENCE</scope>
    <source>
        <strain evidence="4">AH 40177</strain>
    </source>
</reference>
<feature type="compositionally biased region" description="Basic and acidic residues" evidence="2">
    <location>
        <begin position="576"/>
        <end position="585"/>
    </location>
</feature>
<dbReference type="Gene3D" id="1.10.472.80">
    <property type="entry name" value="Ypt/Rab-GAP domain of gyp1p, domain 3"/>
    <property type="match status" value="1"/>
</dbReference>
<feature type="region of interest" description="Disordered" evidence="2">
    <location>
        <begin position="559"/>
        <end position="585"/>
    </location>
</feature>
<dbReference type="InterPro" id="IPR035969">
    <property type="entry name" value="Rab-GAP_TBC_sf"/>
</dbReference>
<evidence type="ECO:0000259" key="3">
    <source>
        <dbReference type="PROSITE" id="PS50086"/>
    </source>
</evidence>
<feature type="compositionally biased region" description="Low complexity" evidence="2">
    <location>
        <begin position="8"/>
        <end position="22"/>
    </location>
</feature>
<dbReference type="FunFam" id="1.10.472.80:FF:000077">
    <property type="entry name" value="TBC1 domain family member"/>
    <property type="match status" value="1"/>
</dbReference>
<dbReference type="PROSITE" id="PS50086">
    <property type="entry name" value="TBC_RABGAP"/>
    <property type="match status" value="1"/>
</dbReference>
<dbReference type="GO" id="GO:0005096">
    <property type="term" value="F:GTPase activator activity"/>
    <property type="evidence" value="ECO:0007669"/>
    <property type="project" value="UniProtKB-KW"/>
</dbReference>
<feature type="compositionally biased region" description="Polar residues" evidence="2">
    <location>
        <begin position="823"/>
        <end position="843"/>
    </location>
</feature>
<feature type="region of interest" description="Disordered" evidence="2">
    <location>
        <begin position="1"/>
        <end position="37"/>
    </location>
</feature>
<evidence type="ECO:0000313" key="5">
    <source>
        <dbReference type="Proteomes" id="UP000772434"/>
    </source>
</evidence>
<evidence type="ECO:0000256" key="1">
    <source>
        <dbReference type="ARBA" id="ARBA00022468"/>
    </source>
</evidence>
<dbReference type="Proteomes" id="UP000772434">
    <property type="component" value="Unassembled WGS sequence"/>
</dbReference>
<dbReference type="EMBL" id="JADNRY010000046">
    <property type="protein sequence ID" value="KAF9069939.1"/>
    <property type="molecule type" value="Genomic_DNA"/>
</dbReference>
<feature type="compositionally biased region" description="Polar residues" evidence="2">
    <location>
        <begin position="188"/>
        <end position="197"/>
    </location>
</feature>
<dbReference type="AlphaFoldDB" id="A0A9P5PV90"/>